<feature type="domain" description="Translation initiation factor 3 C-terminal" evidence="5">
    <location>
        <begin position="84"/>
        <end position="171"/>
    </location>
</feature>
<evidence type="ECO:0000256" key="1">
    <source>
        <dbReference type="ARBA" id="ARBA00005439"/>
    </source>
</evidence>
<dbReference type="InterPro" id="IPR019814">
    <property type="entry name" value="Translation_initiation_fac_3_N"/>
</dbReference>
<feature type="domain" description="Translation initiation factor 3 N-terminal" evidence="6">
    <location>
        <begin position="8"/>
        <end position="77"/>
    </location>
</feature>
<dbReference type="EMBL" id="PEYC01000017">
    <property type="protein sequence ID" value="PIS40270.1"/>
    <property type="molecule type" value="Genomic_DNA"/>
</dbReference>
<dbReference type="InterPro" id="IPR001288">
    <property type="entry name" value="Translation_initiation_fac_3"/>
</dbReference>
<comment type="caution">
    <text evidence="7">The sequence shown here is derived from an EMBL/GenBank/DDBJ whole genome shotgun (WGS) entry which is preliminary data.</text>
</comment>
<protein>
    <recommendedName>
        <fullName evidence="4">Translation initiation factor IF-3</fullName>
    </recommendedName>
</protein>
<dbReference type="GO" id="GO:0003743">
    <property type="term" value="F:translation initiation factor activity"/>
    <property type="evidence" value="ECO:0007669"/>
    <property type="project" value="UniProtKB-UniRule"/>
</dbReference>
<name>A0A2H0YP75_9BACT</name>
<evidence type="ECO:0000256" key="2">
    <source>
        <dbReference type="ARBA" id="ARBA00022540"/>
    </source>
</evidence>
<proteinExistence type="inferred from homology"/>
<dbReference type="NCBIfam" id="TIGR00168">
    <property type="entry name" value="infC"/>
    <property type="match status" value="1"/>
</dbReference>
<evidence type="ECO:0000259" key="5">
    <source>
        <dbReference type="Pfam" id="PF00707"/>
    </source>
</evidence>
<evidence type="ECO:0000259" key="6">
    <source>
        <dbReference type="Pfam" id="PF05198"/>
    </source>
</evidence>
<dbReference type="Gene3D" id="3.10.20.80">
    <property type="entry name" value="Translation initiation factor 3 (IF-3), N-terminal domain"/>
    <property type="match status" value="1"/>
</dbReference>
<dbReference type="SUPFAM" id="SSF55200">
    <property type="entry name" value="Translation initiation factor IF3, C-terminal domain"/>
    <property type="match status" value="1"/>
</dbReference>
<evidence type="ECO:0000256" key="3">
    <source>
        <dbReference type="ARBA" id="ARBA00022917"/>
    </source>
</evidence>
<gene>
    <name evidence="7" type="primary">infC</name>
    <name evidence="7" type="ORF">COT32_00790</name>
</gene>
<reference evidence="8" key="1">
    <citation type="submission" date="2017-09" db="EMBL/GenBank/DDBJ databases">
        <title>Depth-based differentiation of microbial function through sediment-hosted aquifers and enrichment of novel symbionts in the deep terrestrial subsurface.</title>
        <authorList>
            <person name="Probst A.J."/>
            <person name="Ladd B."/>
            <person name="Jarett J.K."/>
            <person name="Geller-Mcgrath D.E."/>
            <person name="Sieber C.M.K."/>
            <person name="Emerson J.B."/>
            <person name="Anantharaman K."/>
            <person name="Thomas B.C."/>
            <person name="Malmstrom R."/>
            <person name="Stieglmeier M."/>
            <person name="Klingl A."/>
            <person name="Woyke T."/>
            <person name="Ryan C.M."/>
            <person name="Banfield J.F."/>
        </authorList>
    </citation>
    <scope>NUCLEOTIDE SEQUENCE [LARGE SCALE GENOMIC DNA]</scope>
</reference>
<dbReference type="Proteomes" id="UP000231472">
    <property type="component" value="Unassembled WGS sequence"/>
</dbReference>
<dbReference type="SUPFAM" id="SSF54364">
    <property type="entry name" value="Translation initiation factor IF3, N-terminal domain"/>
    <property type="match status" value="1"/>
</dbReference>
<keyword evidence="2 7" id="KW-0396">Initiation factor</keyword>
<keyword evidence="3" id="KW-0648">Protein biosynthesis</keyword>
<dbReference type="Gene3D" id="3.30.110.10">
    <property type="entry name" value="Translation initiation factor 3 (IF-3), C-terminal domain"/>
    <property type="match status" value="1"/>
</dbReference>
<evidence type="ECO:0000313" key="8">
    <source>
        <dbReference type="Proteomes" id="UP000231472"/>
    </source>
</evidence>
<dbReference type="PANTHER" id="PTHR10938">
    <property type="entry name" value="TRANSLATION INITIATION FACTOR IF-3"/>
    <property type="match status" value="1"/>
</dbReference>
<sequence length="172" mass="20198">MLYKRTFINNQIRAREVRVIDETGKQLGILFKEKAIQIARERGFDLIQVTEKVEPPVCKLLDYGKYLYNLQKKEKAAKHHKTGELKGIRLTFGISEHDLETRVNQSEKFLKKGNKVRIEMALKGRQRSKALEGFAKEKFKKFLETLEKLVPIKIERDLKRESRGLIMIISKR</sequence>
<dbReference type="InterPro" id="IPR019815">
    <property type="entry name" value="Translation_initiation_fac_3_C"/>
</dbReference>
<dbReference type="AlphaFoldDB" id="A0A2H0YP75"/>
<evidence type="ECO:0000256" key="4">
    <source>
        <dbReference type="NCBIfam" id="TIGR00168"/>
    </source>
</evidence>
<dbReference type="PANTHER" id="PTHR10938:SF0">
    <property type="entry name" value="TRANSLATION INITIATION FACTOR IF-3, MITOCHONDRIAL"/>
    <property type="match status" value="1"/>
</dbReference>
<dbReference type="InterPro" id="IPR036787">
    <property type="entry name" value="T_IF-3_N_sf"/>
</dbReference>
<evidence type="ECO:0000313" key="7">
    <source>
        <dbReference type="EMBL" id="PIS40270.1"/>
    </source>
</evidence>
<dbReference type="Pfam" id="PF05198">
    <property type="entry name" value="IF3_N"/>
    <property type="match status" value="1"/>
</dbReference>
<organism evidence="7 8">
    <name type="scientific">Candidatus Nealsonbacteria bacterium CG08_land_8_20_14_0_20_36_22</name>
    <dbReference type="NCBI Taxonomy" id="1974704"/>
    <lineage>
        <taxon>Bacteria</taxon>
        <taxon>Candidatus Nealsoniibacteriota</taxon>
    </lineage>
</organism>
<dbReference type="GO" id="GO:0043022">
    <property type="term" value="F:ribosome binding"/>
    <property type="evidence" value="ECO:0007669"/>
    <property type="project" value="TreeGrafter"/>
</dbReference>
<comment type="similarity">
    <text evidence="1">Belongs to the IF-3 family.</text>
</comment>
<dbReference type="GO" id="GO:0032790">
    <property type="term" value="P:ribosome disassembly"/>
    <property type="evidence" value="ECO:0007669"/>
    <property type="project" value="TreeGrafter"/>
</dbReference>
<dbReference type="GO" id="GO:0005737">
    <property type="term" value="C:cytoplasm"/>
    <property type="evidence" value="ECO:0007669"/>
    <property type="project" value="UniProtKB-ARBA"/>
</dbReference>
<dbReference type="InterPro" id="IPR036788">
    <property type="entry name" value="T_IF-3_C_sf"/>
</dbReference>
<accession>A0A2H0YP75</accession>
<dbReference type="Pfam" id="PF00707">
    <property type="entry name" value="IF3_C"/>
    <property type="match status" value="1"/>
</dbReference>